<dbReference type="InterPro" id="IPR036271">
    <property type="entry name" value="Tet_transcr_reg_TetR-rel_C_sf"/>
</dbReference>
<protein>
    <submittedName>
        <fullName evidence="1">TetR family transcriptional regulator</fullName>
    </submittedName>
</protein>
<organism evidence="1 2">
    <name type="scientific">Burkholderia aenigmatica</name>
    <dbReference type="NCBI Taxonomy" id="2015348"/>
    <lineage>
        <taxon>Bacteria</taxon>
        <taxon>Pseudomonadati</taxon>
        <taxon>Pseudomonadota</taxon>
        <taxon>Betaproteobacteria</taxon>
        <taxon>Burkholderiales</taxon>
        <taxon>Burkholderiaceae</taxon>
        <taxon>Burkholderia</taxon>
        <taxon>Burkholderia cepacia complex</taxon>
    </lineage>
</organism>
<dbReference type="RefSeq" id="WP_175220063.1">
    <property type="nucleotide sequence ID" value="NZ_CABWIL020000003.1"/>
</dbReference>
<gene>
    <name evidence="1" type="ORF">BLA3211_00959</name>
</gene>
<proteinExistence type="predicted"/>
<dbReference type="AlphaFoldDB" id="A0A6J5IQM4"/>
<evidence type="ECO:0000313" key="2">
    <source>
        <dbReference type="Proteomes" id="UP000494301"/>
    </source>
</evidence>
<sequence length="80" mass="8728">MRDILGLPGQFAAGVRLHPWDPGQPEIAETVAVRWTQRNPVAYPFVRKVAAQLAARDAHDAHNQFMAGIDLILKGAGTAR</sequence>
<accession>A0A6J5IQM4</accession>
<dbReference type="Gene3D" id="1.10.357.10">
    <property type="entry name" value="Tetracycline Repressor, domain 2"/>
    <property type="match status" value="1"/>
</dbReference>
<dbReference type="EMBL" id="CABWIL020000003">
    <property type="protein sequence ID" value="CAB3961218.1"/>
    <property type="molecule type" value="Genomic_DNA"/>
</dbReference>
<reference evidence="1 2" key="1">
    <citation type="submission" date="2020-04" db="EMBL/GenBank/DDBJ databases">
        <authorList>
            <person name="Depoorter E."/>
        </authorList>
    </citation>
    <scope>NUCLEOTIDE SEQUENCE [LARGE SCALE GENOMIC DNA]</scope>
    <source>
        <strain evidence="1 2">BCC0217</strain>
    </source>
</reference>
<dbReference type="Proteomes" id="UP000494301">
    <property type="component" value="Unassembled WGS sequence"/>
</dbReference>
<dbReference type="SUPFAM" id="SSF48498">
    <property type="entry name" value="Tetracyclin repressor-like, C-terminal domain"/>
    <property type="match status" value="1"/>
</dbReference>
<evidence type="ECO:0000313" key="1">
    <source>
        <dbReference type="EMBL" id="CAB3961218.1"/>
    </source>
</evidence>
<name>A0A6J5IQM4_9BURK</name>